<comment type="caution">
    <text evidence="11">Lacks conserved residue(s) required for the propagation of feature annotation.</text>
</comment>
<evidence type="ECO:0000259" key="13">
    <source>
        <dbReference type="Pfam" id="PF12409"/>
    </source>
</evidence>
<feature type="transmembrane region" description="Helical" evidence="11">
    <location>
        <begin position="1010"/>
        <end position="1030"/>
    </location>
</feature>
<dbReference type="RefSeq" id="XP_002175837.1">
    <property type="nucleotide sequence ID" value="XM_002175801.2"/>
</dbReference>
<dbReference type="GO" id="GO:0046872">
    <property type="term" value="F:metal ion binding"/>
    <property type="evidence" value="ECO:0007669"/>
    <property type="project" value="UniProtKB-UniRule"/>
</dbReference>
<dbReference type="Gene3D" id="3.40.1110.10">
    <property type="entry name" value="Calcium-transporting ATPase, cytoplasmic domain N"/>
    <property type="match status" value="1"/>
</dbReference>
<accession>B6K7P0</accession>
<evidence type="ECO:0000256" key="3">
    <source>
        <dbReference type="ARBA" id="ARBA00022692"/>
    </source>
</evidence>
<dbReference type="InterPro" id="IPR023298">
    <property type="entry name" value="ATPase_P-typ_TM_dom_sf"/>
</dbReference>
<comment type="catalytic activity">
    <reaction evidence="11">
        <text>ATP + H2O = ADP + phosphate + H(+)</text>
        <dbReference type="Rhea" id="RHEA:13065"/>
        <dbReference type="ChEBI" id="CHEBI:15377"/>
        <dbReference type="ChEBI" id="CHEBI:15378"/>
        <dbReference type="ChEBI" id="CHEBI:30616"/>
        <dbReference type="ChEBI" id="CHEBI:43474"/>
        <dbReference type="ChEBI" id="CHEBI:456216"/>
    </reaction>
</comment>
<keyword evidence="3 11" id="KW-0812">Transmembrane</keyword>
<dbReference type="GO" id="GO:0005794">
    <property type="term" value="C:Golgi apparatus"/>
    <property type="evidence" value="ECO:0007669"/>
    <property type="project" value="EnsemblFungi"/>
</dbReference>
<dbReference type="HOGENOM" id="CLU_001828_0_0_1"/>
<dbReference type="InterPro" id="IPR006544">
    <property type="entry name" value="P-type_TPase_V"/>
</dbReference>
<feature type="transmembrane region" description="Helical" evidence="11">
    <location>
        <begin position="967"/>
        <end position="990"/>
    </location>
</feature>
<evidence type="ECO:0000256" key="10">
    <source>
        <dbReference type="ARBA" id="ARBA00023136"/>
    </source>
</evidence>
<dbReference type="eggNOG" id="KOG0208">
    <property type="taxonomic scope" value="Eukaryota"/>
</dbReference>
<dbReference type="VEuPathDB" id="FungiDB:SJAG_04757"/>
<feature type="domain" description="P-type ATPase A" evidence="12">
    <location>
        <begin position="266"/>
        <end position="371"/>
    </location>
</feature>
<dbReference type="EMBL" id="KE651168">
    <property type="protein sequence ID" value="EEB09544.1"/>
    <property type="molecule type" value="Genomic_DNA"/>
</dbReference>
<sequence length="1103" mass="122482">MLFRSIQKPYATIELEDIDEIYSPTTNNVIRQQRLSLETIGDTVLVDTFQLNEKSKNWLEILNFCTLGFSYVLTKWKPSLYLKALGAKCTFSSAKFVAIYSMTEKCTIIQPVISVTPQFTFSDGILTFPSNSTVKYFEYKRQVFYLNPKTLDWQEAMYEKIAYHIFSTSKNYVANGLSTCAANSLSQICQTNVTRFKASSFLSLITKEVCHPVYFFEIFSVCLWLLDHYVLYASCVFILTAYSVVLFALDNRASEEHIARLVGPSQSVRVIRDGQLCYIQHEDLVIGDLVVLQGSCKINFDGILISGTCLLNDSFLTGESVPVNKLPVVSQQDPSFEDAWEDASSDVLSAHAVHSGTLLLKTSNANPNTEPFALAIVIRTGFVTRKGKLLLSMLYGRVKTSSLQRDSYAFLKAMIIFAAVMFLVTMSIMHSRGYELRLILLRALDLITIIVPPALPMSLNMGLANASRRLSKKKITVTDPKKFPNAGSISVVGFDKTGTLTDDTLTFESLFISSKDSTLISTSLEDLKTDAVLTALKIAIACHSLSRENNELVGDPLESALFNGFNGILDNDGPNVEITSALLQNRFSSSIDPKVSILKTFEFSPQLRRMSVIAHASFLDCVEVYAKGAVEAIVNICSQETVPDSLMNSLNALESKGLRVLAFASKQLDFAYYNCKQWNRSGVESNLTFGGLYVFRSQLKPTAKSVVKSLLNNGIEVYMASGDSLLTSKAVAADIGFFDENKVIYTPSINQNTLRWLRHTTEDNDLPTESLVEQFQEQDTIHSSSIAVVMTGSDLRYLINLLPAHELQRVLQRCKVFGRMSPSDKELLVSSYQNFGLKVAFCGDGANDCLALQKSDAGLSLSVLDTCAAATFISEHLRLKDMIEVIIEGRCATVTGYSCFQFVILSAILQFIGVLCLYVYNFNFSDGQFLTMDLFVIYPLSATISSFHPTKQLSKCQPPDRLFTVKFLKTIATQSLSAFLANIITLNLVLSLEPKLPQSVPETSNTQNALTTAMFFLSLFHYIGAAFAVNKFTVFRQRASQNVLFLSVVTLIFLPCILLCFGTPSSIFTQALSCVTLQFTTRLLLLLCSISSAFILYIIQDVY</sequence>
<evidence type="ECO:0000256" key="4">
    <source>
        <dbReference type="ARBA" id="ARBA00022723"/>
    </source>
</evidence>
<dbReference type="Gene3D" id="3.40.50.1000">
    <property type="entry name" value="HAD superfamily/HAD-like"/>
    <property type="match status" value="1"/>
</dbReference>
<dbReference type="JaponicusDB" id="SJAG_04757">
    <property type="gene designation" value="cta5"/>
</dbReference>
<feature type="transmembrane region" description="Helical" evidence="11">
    <location>
        <begin position="229"/>
        <end position="249"/>
    </location>
</feature>
<dbReference type="GO" id="GO:0016887">
    <property type="term" value="F:ATP hydrolysis activity"/>
    <property type="evidence" value="ECO:0007669"/>
    <property type="project" value="InterPro"/>
</dbReference>
<feature type="transmembrane region" description="Helical" evidence="11">
    <location>
        <begin position="899"/>
        <end position="921"/>
    </location>
</feature>
<gene>
    <name evidence="15" type="primary">cta5</name>
    <name evidence="14" type="ORF">SJAG_04757</name>
</gene>
<dbReference type="InterPro" id="IPR044492">
    <property type="entry name" value="P_typ_ATPase_HD_dom"/>
</dbReference>
<dbReference type="InterPro" id="IPR023299">
    <property type="entry name" value="ATPase_P-typ_cyto_dom_N"/>
</dbReference>
<dbReference type="Pfam" id="PF12409">
    <property type="entry name" value="P5-ATPase"/>
    <property type="match status" value="1"/>
</dbReference>
<dbReference type="InterPro" id="IPR023214">
    <property type="entry name" value="HAD_sf"/>
</dbReference>
<dbReference type="InterPro" id="IPR001757">
    <property type="entry name" value="P_typ_ATPase"/>
</dbReference>
<dbReference type="Gene3D" id="1.20.1110.10">
    <property type="entry name" value="Calcium-transporting ATPase, transmembrane domain"/>
    <property type="match status" value="1"/>
</dbReference>
<dbReference type="InterPro" id="IPR008250">
    <property type="entry name" value="ATPase_P-typ_transduc_dom_A_sf"/>
</dbReference>
<dbReference type="Pfam" id="PF00122">
    <property type="entry name" value="E1-E2_ATPase"/>
    <property type="match status" value="1"/>
</dbReference>
<reference evidence="14 16" key="1">
    <citation type="journal article" date="2011" name="Science">
        <title>Comparative functional genomics of the fission yeasts.</title>
        <authorList>
            <person name="Rhind N."/>
            <person name="Chen Z."/>
            <person name="Yassour M."/>
            <person name="Thompson D.A."/>
            <person name="Haas B.J."/>
            <person name="Habib N."/>
            <person name="Wapinski I."/>
            <person name="Roy S."/>
            <person name="Lin M.F."/>
            <person name="Heiman D.I."/>
            <person name="Young S.K."/>
            <person name="Furuya K."/>
            <person name="Guo Y."/>
            <person name="Pidoux A."/>
            <person name="Chen H.M."/>
            <person name="Robbertse B."/>
            <person name="Goldberg J.M."/>
            <person name="Aoki K."/>
            <person name="Bayne E.H."/>
            <person name="Berlin A.M."/>
            <person name="Desjardins C.A."/>
            <person name="Dobbs E."/>
            <person name="Dukaj L."/>
            <person name="Fan L."/>
            <person name="FitzGerald M.G."/>
            <person name="French C."/>
            <person name="Gujja S."/>
            <person name="Hansen K."/>
            <person name="Keifenheim D."/>
            <person name="Levin J.Z."/>
            <person name="Mosher R.A."/>
            <person name="Mueller C.A."/>
            <person name="Pfiffner J."/>
            <person name="Priest M."/>
            <person name="Russ C."/>
            <person name="Smialowska A."/>
            <person name="Swoboda P."/>
            <person name="Sykes S.M."/>
            <person name="Vaughn M."/>
            <person name="Vengrova S."/>
            <person name="Yoder R."/>
            <person name="Zeng Q."/>
            <person name="Allshire R."/>
            <person name="Baulcombe D."/>
            <person name="Birren B.W."/>
            <person name="Brown W."/>
            <person name="Ekwall K."/>
            <person name="Kellis M."/>
            <person name="Leatherwood J."/>
            <person name="Levin H."/>
            <person name="Margalit H."/>
            <person name="Martienssen R."/>
            <person name="Nieduszynski C.A."/>
            <person name="Spatafora J.W."/>
            <person name="Friedman N."/>
            <person name="Dalgaard J.Z."/>
            <person name="Baumann P."/>
            <person name="Niki H."/>
            <person name="Regev A."/>
            <person name="Nusbaum C."/>
        </authorList>
    </citation>
    <scope>NUCLEOTIDE SEQUENCE [LARGE SCALE GENOMIC DNA]</scope>
    <source>
        <strain evidence="16">yFS275 / FY16936</strain>
    </source>
</reference>
<dbReference type="SFLD" id="SFLDS00003">
    <property type="entry name" value="Haloacid_Dehalogenase"/>
    <property type="match status" value="1"/>
</dbReference>
<dbReference type="InterPro" id="IPR047819">
    <property type="entry name" value="P5A-ATPase_N"/>
</dbReference>
<dbReference type="SFLD" id="SFLDG00002">
    <property type="entry name" value="C1.7:_P-type_atpase_like"/>
    <property type="match status" value="1"/>
</dbReference>
<dbReference type="EC" id="7.2.2.-" evidence="11"/>
<dbReference type="SUPFAM" id="SSF81653">
    <property type="entry name" value="Calcium ATPase, transduction domain A"/>
    <property type="match status" value="1"/>
</dbReference>
<dbReference type="GO" id="GO:0070588">
    <property type="term" value="P:calcium ion transmembrane transport"/>
    <property type="evidence" value="ECO:0007669"/>
    <property type="project" value="EnsemblFungi"/>
</dbReference>
<evidence type="ECO:0000256" key="1">
    <source>
        <dbReference type="ARBA" id="ARBA00004141"/>
    </source>
</evidence>
<dbReference type="SUPFAM" id="SSF81660">
    <property type="entry name" value="Metal cation-transporting ATPase, ATP-binding domain N"/>
    <property type="match status" value="1"/>
</dbReference>
<dbReference type="OrthoDB" id="48943at2759"/>
<dbReference type="SFLD" id="SFLDF00027">
    <property type="entry name" value="p-type_atpase"/>
    <property type="match status" value="1"/>
</dbReference>
<feature type="transmembrane region" description="Helical" evidence="11">
    <location>
        <begin position="409"/>
        <end position="429"/>
    </location>
</feature>
<dbReference type="PRINTS" id="PR00119">
    <property type="entry name" value="CATATPASE"/>
</dbReference>
<keyword evidence="16" id="KW-1185">Reference proteome</keyword>
<keyword evidence="6 11" id="KW-0067">ATP-binding</keyword>
<dbReference type="Proteomes" id="UP000001744">
    <property type="component" value="Unassembled WGS sequence"/>
</dbReference>
<keyword evidence="8 11" id="KW-1278">Translocase</keyword>
<feature type="transmembrane region" description="Helical" evidence="11">
    <location>
        <begin position="1079"/>
        <end position="1099"/>
    </location>
</feature>
<dbReference type="GO" id="GO:0140358">
    <property type="term" value="F:P-type transmembrane transporter activity"/>
    <property type="evidence" value="ECO:0007669"/>
    <property type="project" value="InterPro"/>
</dbReference>
<dbReference type="Pfam" id="PF13246">
    <property type="entry name" value="Cation_ATPase"/>
    <property type="match status" value="1"/>
</dbReference>
<dbReference type="AlphaFoldDB" id="B6K7P0"/>
<dbReference type="InterPro" id="IPR036412">
    <property type="entry name" value="HAD-like_sf"/>
</dbReference>
<dbReference type="GO" id="GO:0016020">
    <property type="term" value="C:membrane"/>
    <property type="evidence" value="ECO:0000318"/>
    <property type="project" value="GO_Central"/>
</dbReference>
<evidence type="ECO:0000313" key="14">
    <source>
        <dbReference type="EMBL" id="EEB09544.1"/>
    </source>
</evidence>
<dbReference type="NCBIfam" id="TIGR01657">
    <property type="entry name" value="P-ATPase-V"/>
    <property type="match status" value="1"/>
</dbReference>
<dbReference type="GeneID" id="7049342"/>
<evidence type="ECO:0000256" key="2">
    <source>
        <dbReference type="ARBA" id="ARBA00006000"/>
    </source>
</evidence>
<feature type="domain" description="P5B-type ATPase N-terminal" evidence="13">
    <location>
        <begin position="61"/>
        <end position="110"/>
    </location>
</feature>
<evidence type="ECO:0000313" key="15">
    <source>
        <dbReference type="JaponicusDB" id="SJAG_04757"/>
    </source>
</evidence>
<dbReference type="NCBIfam" id="TIGR01494">
    <property type="entry name" value="ATPase_P-type"/>
    <property type="match status" value="2"/>
</dbReference>
<dbReference type="GO" id="GO:0006874">
    <property type="term" value="P:intracellular calcium ion homeostasis"/>
    <property type="evidence" value="ECO:0000318"/>
    <property type="project" value="GO_Central"/>
</dbReference>
<dbReference type="GO" id="GO:0019829">
    <property type="term" value="F:ATPase-coupled monoatomic cation transmembrane transporter activity"/>
    <property type="evidence" value="ECO:0000318"/>
    <property type="project" value="GO_Central"/>
</dbReference>
<dbReference type="PANTHER" id="PTHR45630:SF15">
    <property type="entry name" value="CATION-TRANSPORTING ATPASE 5"/>
    <property type="match status" value="1"/>
</dbReference>
<dbReference type="SUPFAM" id="SSF56784">
    <property type="entry name" value="HAD-like"/>
    <property type="match status" value="1"/>
</dbReference>
<evidence type="ECO:0000256" key="7">
    <source>
        <dbReference type="ARBA" id="ARBA00022842"/>
    </source>
</evidence>
<evidence type="ECO:0000256" key="6">
    <source>
        <dbReference type="ARBA" id="ARBA00022840"/>
    </source>
</evidence>
<dbReference type="OMA" id="CAFESKI"/>
<evidence type="ECO:0000256" key="5">
    <source>
        <dbReference type="ARBA" id="ARBA00022741"/>
    </source>
</evidence>
<dbReference type="SUPFAM" id="SSF81665">
    <property type="entry name" value="Calcium ATPase, transmembrane domain M"/>
    <property type="match status" value="1"/>
</dbReference>
<evidence type="ECO:0000256" key="8">
    <source>
        <dbReference type="ARBA" id="ARBA00022967"/>
    </source>
</evidence>
<proteinExistence type="inferred from homology"/>
<keyword evidence="9 11" id="KW-1133">Transmembrane helix</keyword>
<dbReference type="GO" id="GO:0005524">
    <property type="term" value="F:ATP binding"/>
    <property type="evidence" value="ECO:0007669"/>
    <property type="project" value="UniProtKB-UniRule"/>
</dbReference>
<comment type="similarity">
    <text evidence="2 11">Belongs to the cation transport ATPase (P-type) (TC 3.A.3) family. Type V subfamily.</text>
</comment>
<keyword evidence="5 11" id="KW-0547">Nucleotide-binding</keyword>
<dbReference type="STRING" id="402676.B6K7P0"/>
<keyword evidence="7 11" id="KW-0460">Magnesium</keyword>
<dbReference type="GO" id="GO:0055085">
    <property type="term" value="P:transmembrane transport"/>
    <property type="evidence" value="ECO:0000318"/>
    <property type="project" value="GO_Central"/>
</dbReference>
<organism evidence="14 16">
    <name type="scientific">Schizosaccharomyces japonicus (strain yFS275 / FY16936)</name>
    <name type="common">Fission yeast</name>
    <dbReference type="NCBI Taxonomy" id="402676"/>
    <lineage>
        <taxon>Eukaryota</taxon>
        <taxon>Fungi</taxon>
        <taxon>Dikarya</taxon>
        <taxon>Ascomycota</taxon>
        <taxon>Taphrinomycotina</taxon>
        <taxon>Schizosaccharomycetes</taxon>
        <taxon>Schizosaccharomycetales</taxon>
        <taxon>Schizosaccharomycetaceae</taxon>
        <taxon>Schizosaccharomyces</taxon>
    </lineage>
</organism>
<dbReference type="Gene3D" id="2.70.150.10">
    <property type="entry name" value="Calcium-transporting ATPase, cytoplasmic transduction domain A"/>
    <property type="match status" value="1"/>
</dbReference>
<evidence type="ECO:0000256" key="11">
    <source>
        <dbReference type="RuleBase" id="RU362082"/>
    </source>
</evidence>
<feature type="transmembrane region" description="Helical" evidence="11">
    <location>
        <begin position="1042"/>
        <end position="1067"/>
    </location>
</feature>
<dbReference type="InterPro" id="IPR059000">
    <property type="entry name" value="ATPase_P-type_domA"/>
</dbReference>
<evidence type="ECO:0000259" key="12">
    <source>
        <dbReference type="Pfam" id="PF00122"/>
    </source>
</evidence>
<keyword evidence="4 11" id="KW-0479">Metal-binding</keyword>
<dbReference type="PRINTS" id="PR00121">
    <property type="entry name" value="NAKATPASE"/>
</dbReference>
<name>B6K7P0_SCHJY</name>
<keyword evidence="10 11" id="KW-0472">Membrane</keyword>
<comment type="subcellular location">
    <subcellularLocation>
        <location evidence="1 11">Membrane</location>
        <topology evidence="1 11">Multi-pass membrane protein</topology>
    </subcellularLocation>
</comment>
<protein>
    <recommendedName>
        <fullName evidence="11">Cation-transporting ATPase</fullName>
        <ecNumber evidence="11">7.2.2.-</ecNumber>
    </recommendedName>
</protein>
<dbReference type="PANTHER" id="PTHR45630">
    <property type="entry name" value="CATION-TRANSPORTING ATPASE-RELATED"/>
    <property type="match status" value="1"/>
</dbReference>
<evidence type="ECO:0000256" key="9">
    <source>
        <dbReference type="ARBA" id="ARBA00022989"/>
    </source>
</evidence>
<evidence type="ECO:0000313" key="16">
    <source>
        <dbReference type="Proteomes" id="UP000001744"/>
    </source>
</evidence>